<evidence type="ECO:0000256" key="2">
    <source>
        <dbReference type="ARBA" id="ARBA00022527"/>
    </source>
</evidence>
<evidence type="ECO:0000256" key="7">
    <source>
        <dbReference type="ARBA" id="ARBA00047899"/>
    </source>
</evidence>
<dbReference type="STRING" id="984487.A0A1E4SRI6"/>
<dbReference type="GO" id="GO:0005524">
    <property type="term" value="F:ATP binding"/>
    <property type="evidence" value="ECO:0007669"/>
    <property type="project" value="UniProtKB-KW"/>
</dbReference>
<feature type="compositionally biased region" description="Basic and acidic residues" evidence="9">
    <location>
        <begin position="265"/>
        <end position="276"/>
    </location>
</feature>
<organism evidence="11 12">
    <name type="scientific">Suhomyces tanzawaensis NRRL Y-17324</name>
    <dbReference type="NCBI Taxonomy" id="984487"/>
    <lineage>
        <taxon>Eukaryota</taxon>
        <taxon>Fungi</taxon>
        <taxon>Dikarya</taxon>
        <taxon>Ascomycota</taxon>
        <taxon>Saccharomycotina</taxon>
        <taxon>Pichiomycetes</taxon>
        <taxon>Debaryomycetaceae</taxon>
        <taxon>Suhomyces</taxon>
    </lineage>
</organism>
<dbReference type="GO" id="GO:0050684">
    <property type="term" value="P:regulation of mRNA processing"/>
    <property type="evidence" value="ECO:0007669"/>
    <property type="project" value="TreeGrafter"/>
</dbReference>
<dbReference type="EC" id="2.7.11.1" evidence="1"/>
<dbReference type="GO" id="GO:0005634">
    <property type="term" value="C:nucleus"/>
    <property type="evidence" value="ECO:0007669"/>
    <property type="project" value="TreeGrafter"/>
</dbReference>
<dbReference type="Gene3D" id="3.30.200.20">
    <property type="entry name" value="Phosphorylase Kinase, domain 1"/>
    <property type="match status" value="1"/>
</dbReference>
<keyword evidence="5 11" id="KW-0418">Kinase</keyword>
<comment type="catalytic activity">
    <reaction evidence="7">
        <text>L-threonyl-[protein] + ATP = O-phospho-L-threonyl-[protein] + ADP + H(+)</text>
        <dbReference type="Rhea" id="RHEA:46608"/>
        <dbReference type="Rhea" id="RHEA-COMP:11060"/>
        <dbReference type="Rhea" id="RHEA-COMP:11605"/>
        <dbReference type="ChEBI" id="CHEBI:15378"/>
        <dbReference type="ChEBI" id="CHEBI:30013"/>
        <dbReference type="ChEBI" id="CHEBI:30616"/>
        <dbReference type="ChEBI" id="CHEBI:61977"/>
        <dbReference type="ChEBI" id="CHEBI:456216"/>
        <dbReference type="EC" id="2.7.11.1"/>
    </reaction>
</comment>
<accession>A0A1E4SRI6</accession>
<evidence type="ECO:0000256" key="9">
    <source>
        <dbReference type="SAM" id="MobiDB-lite"/>
    </source>
</evidence>
<dbReference type="InterPro" id="IPR008271">
    <property type="entry name" value="Ser/Thr_kinase_AS"/>
</dbReference>
<dbReference type="InterPro" id="IPR000719">
    <property type="entry name" value="Prot_kinase_dom"/>
</dbReference>
<evidence type="ECO:0000259" key="10">
    <source>
        <dbReference type="PROSITE" id="PS50011"/>
    </source>
</evidence>
<dbReference type="InterPro" id="IPR051334">
    <property type="entry name" value="SRPK"/>
</dbReference>
<name>A0A1E4SRI6_9ASCO</name>
<comment type="catalytic activity">
    <reaction evidence="8">
        <text>L-seryl-[protein] + ATP = O-phospho-L-seryl-[protein] + ADP + H(+)</text>
        <dbReference type="Rhea" id="RHEA:17989"/>
        <dbReference type="Rhea" id="RHEA-COMP:9863"/>
        <dbReference type="Rhea" id="RHEA-COMP:11604"/>
        <dbReference type="ChEBI" id="CHEBI:15378"/>
        <dbReference type="ChEBI" id="CHEBI:29999"/>
        <dbReference type="ChEBI" id="CHEBI:30616"/>
        <dbReference type="ChEBI" id="CHEBI:83421"/>
        <dbReference type="ChEBI" id="CHEBI:456216"/>
        <dbReference type="EC" id="2.7.11.1"/>
    </reaction>
</comment>
<dbReference type="GO" id="GO:0004674">
    <property type="term" value="F:protein serine/threonine kinase activity"/>
    <property type="evidence" value="ECO:0007669"/>
    <property type="project" value="UniProtKB-KW"/>
</dbReference>
<keyword evidence="2" id="KW-0723">Serine/threonine-protein kinase</keyword>
<evidence type="ECO:0000256" key="3">
    <source>
        <dbReference type="ARBA" id="ARBA00022679"/>
    </source>
</evidence>
<dbReference type="PROSITE" id="PS50011">
    <property type="entry name" value="PROTEIN_KINASE_DOM"/>
    <property type="match status" value="1"/>
</dbReference>
<dbReference type="PANTHER" id="PTHR47634">
    <property type="entry name" value="PROTEIN KINASE DOMAIN-CONTAINING PROTEIN-RELATED"/>
    <property type="match status" value="1"/>
</dbReference>
<dbReference type="GO" id="GO:0000245">
    <property type="term" value="P:spliceosomal complex assembly"/>
    <property type="evidence" value="ECO:0007669"/>
    <property type="project" value="TreeGrafter"/>
</dbReference>
<evidence type="ECO:0000256" key="4">
    <source>
        <dbReference type="ARBA" id="ARBA00022741"/>
    </source>
</evidence>
<sequence>MTAFSEIDDSKLQALALGSPDVAAAAAAPKPKKTSLRSLLGLGAAHEDLAETSATTSAANASTTSAYDEDLTAYLLDLESDLNFDPKAEESEHDYRHGGYHPVAKGETYYLRKLPQREYIILRKLGWGHFSTVWLAKSRYNASLARSGASAGATTTDTAERYVAIKFVKSHKNYIEAAEDEIRILNTLNNPAANALHLQAGHFQVPSANAQGYKHVMRLLDDFEVVGPNGCHIAMVFEILGENVLNLIHKYKHFYNDVSKELAKKDQADKPARPYADDPVSPTDTSGIKFSKLDAKPKKTTKSKLSMGLSLNLGLNLLKNRLHTLNSESLMGLIQRQKNAGAIPLSFVRQIVRQMLLAMDYVHRCGIIHTDLKPENILVEVKDVNNLIRVLEHDDIARSNSIDARTKAAVRKNSASAFQGGPKKLVRQGTSESIKSRNLSIASTGSSQISGLYKKSRNSTSCECPVRTSKPLSSSLNNDVFFKEVSYDSRSRVPKSFSPLSKSKWQNSKTSDESISIKIADLGNATFSHSHFTNQIQTRQYRSPEIIMKYKSWGASTDMWSIGCIIFELITGDYLFDPCNGKFFDKDEDHLAQIIELLGAYPSDEYLIDSKLTSKFFKLDPATNKVVLKNIDSLKMWGLEDVLVEKYKFDKDDIQVKLISDLILKCLTFNLHERFDCGSLLKHPWLRDGEYTEDMLDEINHMVNNHEGVPGFTDVWGEEY</sequence>
<dbReference type="AlphaFoldDB" id="A0A1E4SRI6"/>
<dbReference type="Proteomes" id="UP000094285">
    <property type="component" value="Unassembled WGS sequence"/>
</dbReference>
<dbReference type="GO" id="GO:0005737">
    <property type="term" value="C:cytoplasm"/>
    <property type="evidence" value="ECO:0007669"/>
    <property type="project" value="TreeGrafter"/>
</dbReference>
<feature type="domain" description="Protein kinase" evidence="10">
    <location>
        <begin position="119"/>
        <end position="686"/>
    </location>
</feature>
<dbReference type="EMBL" id="KV453909">
    <property type="protein sequence ID" value="ODV82126.1"/>
    <property type="molecule type" value="Genomic_DNA"/>
</dbReference>
<evidence type="ECO:0000313" key="11">
    <source>
        <dbReference type="EMBL" id="ODV82126.1"/>
    </source>
</evidence>
<protein>
    <recommendedName>
        <fullName evidence="1">non-specific serine/threonine protein kinase</fullName>
        <ecNumber evidence="1">2.7.11.1</ecNumber>
    </recommendedName>
</protein>
<evidence type="ECO:0000313" key="12">
    <source>
        <dbReference type="Proteomes" id="UP000094285"/>
    </source>
</evidence>
<keyword evidence="12" id="KW-1185">Reference proteome</keyword>
<dbReference type="RefSeq" id="XP_020067248.1">
    <property type="nucleotide sequence ID" value="XM_020209304.1"/>
</dbReference>
<dbReference type="PANTHER" id="PTHR47634:SF9">
    <property type="entry name" value="PROTEIN KINASE DOMAIN-CONTAINING PROTEIN-RELATED"/>
    <property type="match status" value="1"/>
</dbReference>
<gene>
    <name evidence="11" type="ORF">CANTADRAFT_46193</name>
</gene>
<evidence type="ECO:0000256" key="5">
    <source>
        <dbReference type="ARBA" id="ARBA00022777"/>
    </source>
</evidence>
<dbReference type="InterPro" id="IPR011009">
    <property type="entry name" value="Kinase-like_dom_sf"/>
</dbReference>
<keyword evidence="6" id="KW-0067">ATP-binding</keyword>
<keyword evidence="4" id="KW-0547">Nucleotide-binding</keyword>
<proteinExistence type="predicted"/>
<dbReference type="GeneID" id="30983440"/>
<keyword evidence="3" id="KW-0808">Transferase</keyword>
<dbReference type="PROSITE" id="PS00108">
    <property type="entry name" value="PROTEIN_KINASE_ST"/>
    <property type="match status" value="1"/>
</dbReference>
<evidence type="ECO:0000256" key="6">
    <source>
        <dbReference type="ARBA" id="ARBA00022840"/>
    </source>
</evidence>
<dbReference type="Pfam" id="PF00069">
    <property type="entry name" value="Pkinase"/>
    <property type="match status" value="2"/>
</dbReference>
<feature type="region of interest" description="Disordered" evidence="9">
    <location>
        <begin position="265"/>
        <end position="290"/>
    </location>
</feature>
<dbReference type="SUPFAM" id="SSF56112">
    <property type="entry name" value="Protein kinase-like (PK-like)"/>
    <property type="match status" value="1"/>
</dbReference>
<evidence type="ECO:0000256" key="1">
    <source>
        <dbReference type="ARBA" id="ARBA00012513"/>
    </source>
</evidence>
<dbReference type="FunFam" id="1.10.510.10:FF:000275">
    <property type="entry name" value="SRSF protein kinase 2 isoform X3"/>
    <property type="match status" value="1"/>
</dbReference>
<dbReference type="Gene3D" id="1.10.510.10">
    <property type="entry name" value="Transferase(Phosphotransferase) domain 1"/>
    <property type="match status" value="2"/>
</dbReference>
<reference evidence="12" key="1">
    <citation type="submission" date="2016-05" db="EMBL/GenBank/DDBJ databases">
        <title>Comparative genomics of biotechnologically important yeasts.</title>
        <authorList>
            <consortium name="DOE Joint Genome Institute"/>
            <person name="Riley R."/>
            <person name="Haridas S."/>
            <person name="Wolfe K.H."/>
            <person name="Lopes M.R."/>
            <person name="Hittinger C.T."/>
            <person name="Goker M."/>
            <person name="Salamov A."/>
            <person name="Wisecaver J."/>
            <person name="Long T.M."/>
            <person name="Aerts A.L."/>
            <person name="Barry K."/>
            <person name="Choi C."/>
            <person name="Clum A."/>
            <person name="Coughlan A.Y."/>
            <person name="Deshpande S."/>
            <person name="Douglass A.P."/>
            <person name="Hanson S.J."/>
            <person name="Klenk H.-P."/>
            <person name="Labutti K."/>
            <person name="Lapidus A."/>
            <person name="Lindquist E."/>
            <person name="Lipzen A."/>
            <person name="Meier-Kolthoff J.P."/>
            <person name="Ohm R.A."/>
            <person name="Otillar R.P."/>
            <person name="Pangilinan J."/>
            <person name="Peng Y."/>
            <person name="Rokas A."/>
            <person name="Rosa C.A."/>
            <person name="Scheuner C."/>
            <person name="Sibirny A.A."/>
            <person name="Slot J.C."/>
            <person name="Stielow J.B."/>
            <person name="Sun H."/>
            <person name="Kurtzman C.P."/>
            <person name="Blackwell M."/>
            <person name="Grigoriev I.V."/>
            <person name="Jeffries T.W."/>
        </authorList>
    </citation>
    <scope>NUCLEOTIDE SEQUENCE [LARGE SCALE GENOMIC DNA]</scope>
    <source>
        <strain evidence="12">NRRL Y-17324</strain>
    </source>
</reference>
<dbReference type="SMART" id="SM00220">
    <property type="entry name" value="S_TKc"/>
    <property type="match status" value="1"/>
</dbReference>
<dbReference type="OrthoDB" id="5979581at2759"/>
<evidence type="ECO:0000256" key="8">
    <source>
        <dbReference type="ARBA" id="ARBA00048679"/>
    </source>
</evidence>